<dbReference type="RefSeq" id="WP_274149238.1">
    <property type="nucleotide sequence ID" value="NZ_CP117811.1"/>
</dbReference>
<gene>
    <name evidence="1" type="ORF">PQO03_07555</name>
</gene>
<sequence>MTGTKSKRNLVALIFIVALAIGGFLIFASQYNPNGLMPGDVYSQGLDVDRNEHTAGVTLLTVYGQEVINSPSLLRSAELNPREPRAYIAVIQPAQAFINGTGLLSEHGEDLSVLRETLSWSVMQAKDDLNNTAKKSLTYEYDGRKQELRISSQSFPISDGNRFIVLLDSTWKATVYRVDRDYETIPVSEEQRKMLHGFFEP</sequence>
<accession>A0ABY7VS18</accession>
<keyword evidence="2" id="KW-1185">Reference proteome</keyword>
<proteinExistence type="predicted"/>
<dbReference type="EMBL" id="CP117811">
    <property type="protein sequence ID" value="WDE95574.1"/>
    <property type="molecule type" value="Genomic_DNA"/>
</dbReference>
<name>A0ABY7VS18_9BACT</name>
<dbReference type="Proteomes" id="UP001214250">
    <property type="component" value="Chromosome 1"/>
</dbReference>
<evidence type="ECO:0000313" key="2">
    <source>
        <dbReference type="Proteomes" id="UP001214250"/>
    </source>
</evidence>
<organism evidence="1 2">
    <name type="scientific">Lentisphaera profundi</name>
    <dbReference type="NCBI Taxonomy" id="1658616"/>
    <lineage>
        <taxon>Bacteria</taxon>
        <taxon>Pseudomonadati</taxon>
        <taxon>Lentisphaerota</taxon>
        <taxon>Lentisphaeria</taxon>
        <taxon>Lentisphaerales</taxon>
        <taxon>Lentisphaeraceae</taxon>
        <taxon>Lentisphaera</taxon>
    </lineage>
</organism>
<reference evidence="1 2" key="1">
    <citation type="submission" date="2023-02" db="EMBL/GenBank/DDBJ databases">
        <title>Genome sequence of Lentisphaera profundi SAORIC-696.</title>
        <authorList>
            <person name="Kim e."/>
            <person name="Cho J.-C."/>
            <person name="Choi A."/>
            <person name="Kang I."/>
        </authorList>
    </citation>
    <scope>NUCLEOTIDE SEQUENCE [LARGE SCALE GENOMIC DNA]</scope>
    <source>
        <strain evidence="1 2">SAORIC-696</strain>
    </source>
</reference>
<protein>
    <recommendedName>
        <fullName evidence="3">DUF1795 domain-containing protein</fullName>
    </recommendedName>
</protein>
<evidence type="ECO:0000313" key="1">
    <source>
        <dbReference type="EMBL" id="WDE95574.1"/>
    </source>
</evidence>
<evidence type="ECO:0008006" key="3">
    <source>
        <dbReference type="Google" id="ProtNLM"/>
    </source>
</evidence>